<dbReference type="InterPro" id="IPR027417">
    <property type="entry name" value="P-loop_NTPase"/>
</dbReference>
<proteinExistence type="predicted"/>
<evidence type="ECO:0008006" key="3">
    <source>
        <dbReference type="Google" id="ProtNLM"/>
    </source>
</evidence>
<reference evidence="1" key="1">
    <citation type="submission" date="2018-12" db="EMBL/GenBank/DDBJ databases">
        <authorList>
            <person name="Will S."/>
            <person name="Neumann-Schaal M."/>
            <person name="Henke P."/>
        </authorList>
    </citation>
    <scope>NUCLEOTIDE SEQUENCE</scope>
    <source>
        <strain evidence="1">PCC 7102</strain>
    </source>
</reference>
<name>A0A433VU65_9CYAN</name>
<evidence type="ECO:0000313" key="1">
    <source>
        <dbReference type="EMBL" id="RUT09647.1"/>
    </source>
</evidence>
<dbReference type="Proteomes" id="UP000271624">
    <property type="component" value="Unassembled WGS sequence"/>
</dbReference>
<dbReference type="PANTHER" id="PTHR43422">
    <property type="entry name" value="THIAMINE THIAZOLE SYNTHASE"/>
    <property type="match status" value="1"/>
</dbReference>
<dbReference type="RefSeq" id="WP_186538566.1">
    <property type="nucleotide sequence ID" value="NZ_RSCL01000001.1"/>
</dbReference>
<gene>
    <name evidence="1" type="ORF">DSM106972_001420</name>
</gene>
<evidence type="ECO:0000313" key="2">
    <source>
        <dbReference type="Proteomes" id="UP000271624"/>
    </source>
</evidence>
<dbReference type="Gene3D" id="3.40.50.300">
    <property type="entry name" value="P-loop containing nucleotide triphosphate hydrolases"/>
    <property type="match status" value="1"/>
</dbReference>
<comment type="caution">
    <text evidence="1">The sequence shown here is derived from an EMBL/GenBank/DDBJ whole genome shotgun (WGS) entry which is preliminary data.</text>
</comment>
<sequence>MRLQRVQVPEFRVLKNVDITFEKAFVPNIFPIGSQNGGGKSTLLQLIFVLLHCSKNPERHVFLQNMLYEFTINKDCVNRTVATIEIWTGVKVVKLKFLSYKDSALIQIIPNLEFVTSTLFKGLLVNTENQVSGVKLHCKNSALDKELTADLVVDASGRNSQLPKFLEEIGYQAPETTIINSFLGYSTCWYEVPDEFCASWKALLVAAKPPDSLRGGILYPVEANRWAITLAGMSKDYPPTDADSFLKFARSLRSPIIYDAIKNAKPISPVYGYRRTENCRRHYEKLSRLPDGIVAIGDAVCAFNPIYGQGMTTGAASALELSRCLKEQFKNSPCNVKGFTLKFQKQLAKILQTPWLMATGEDFRYETTEGGKADKITQLMQMYIDKILELSVSDSDISKRFAEVAHMIKTPNSLFALPVLYKVLRSSLKFRTLEAP</sequence>
<dbReference type="Gene3D" id="3.50.50.60">
    <property type="entry name" value="FAD/NAD(P)-binding domain"/>
    <property type="match status" value="1"/>
</dbReference>
<accession>A0A433VU65</accession>
<protein>
    <recommendedName>
        <fullName evidence="3">FAD-binding domain-containing protein</fullName>
    </recommendedName>
</protein>
<dbReference type="EMBL" id="RSCL01000001">
    <property type="protein sequence ID" value="RUT09647.1"/>
    <property type="molecule type" value="Genomic_DNA"/>
</dbReference>
<dbReference type="PANTHER" id="PTHR43422:SF3">
    <property type="entry name" value="THIAMINE THIAZOLE SYNTHASE"/>
    <property type="match status" value="1"/>
</dbReference>
<dbReference type="SUPFAM" id="SSF51905">
    <property type="entry name" value="FAD/NAD(P)-binding domain"/>
    <property type="match status" value="1"/>
</dbReference>
<organism evidence="1 2">
    <name type="scientific">Dulcicalothrix desertica PCC 7102</name>
    <dbReference type="NCBI Taxonomy" id="232991"/>
    <lineage>
        <taxon>Bacteria</taxon>
        <taxon>Bacillati</taxon>
        <taxon>Cyanobacteriota</taxon>
        <taxon>Cyanophyceae</taxon>
        <taxon>Nostocales</taxon>
        <taxon>Calotrichaceae</taxon>
        <taxon>Dulcicalothrix</taxon>
    </lineage>
</organism>
<dbReference type="InterPro" id="IPR036188">
    <property type="entry name" value="FAD/NAD-bd_sf"/>
</dbReference>
<dbReference type="AlphaFoldDB" id="A0A433VU65"/>
<reference evidence="1" key="2">
    <citation type="journal article" date="2019" name="Genome Biol. Evol.">
        <title>Day and night: Metabolic profiles and evolutionary relationships of six axenic non-marine cyanobacteria.</title>
        <authorList>
            <person name="Will S.E."/>
            <person name="Henke P."/>
            <person name="Boedeker C."/>
            <person name="Huang S."/>
            <person name="Brinkmann H."/>
            <person name="Rohde M."/>
            <person name="Jarek M."/>
            <person name="Friedl T."/>
            <person name="Seufert S."/>
            <person name="Schumacher M."/>
            <person name="Overmann J."/>
            <person name="Neumann-Schaal M."/>
            <person name="Petersen J."/>
        </authorList>
    </citation>
    <scope>NUCLEOTIDE SEQUENCE [LARGE SCALE GENOMIC DNA]</scope>
    <source>
        <strain evidence="1">PCC 7102</strain>
    </source>
</reference>
<keyword evidence="2" id="KW-1185">Reference proteome</keyword>
<dbReference type="SUPFAM" id="SSF52540">
    <property type="entry name" value="P-loop containing nucleoside triphosphate hydrolases"/>
    <property type="match status" value="1"/>
</dbReference>